<dbReference type="InterPro" id="IPR017853">
    <property type="entry name" value="GH"/>
</dbReference>
<dbReference type="SUPFAM" id="SSF51011">
    <property type="entry name" value="Glycosyl hydrolase domain"/>
    <property type="match status" value="1"/>
</dbReference>
<dbReference type="SUPFAM" id="SSF51445">
    <property type="entry name" value="(Trans)glycosidases"/>
    <property type="match status" value="1"/>
</dbReference>
<dbReference type="InterPro" id="IPR000514">
    <property type="entry name" value="Glyco_hydro_39"/>
</dbReference>
<evidence type="ECO:0000259" key="5">
    <source>
        <dbReference type="Pfam" id="PF01229"/>
    </source>
</evidence>
<keyword evidence="3" id="KW-0326">Glycosidase</keyword>
<evidence type="ECO:0000256" key="3">
    <source>
        <dbReference type="ARBA" id="ARBA00023295"/>
    </source>
</evidence>
<proteinExistence type="inferred from homology"/>
<dbReference type="PANTHER" id="PTHR12631:SF10">
    <property type="entry name" value="BETA-XYLOSIDASE-LIKE PROTEIN-RELATED"/>
    <property type="match status" value="1"/>
</dbReference>
<reference evidence="6 7" key="1">
    <citation type="submission" date="2017-02" db="EMBL/GenBank/DDBJ databases">
        <authorList>
            <person name="Peterson S.W."/>
        </authorList>
    </citation>
    <scope>NUCLEOTIDE SEQUENCE [LARGE SCALE GENOMIC DNA]</scope>
    <source>
        <strain evidence="6 7">ATCC 17233</strain>
    </source>
</reference>
<evidence type="ECO:0000256" key="4">
    <source>
        <dbReference type="PIRSR" id="PIRSR600514-1"/>
    </source>
</evidence>
<dbReference type="GO" id="GO:0005975">
    <property type="term" value="P:carbohydrate metabolic process"/>
    <property type="evidence" value="ECO:0007669"/>
    <property type="project" value="InterPro"/>
</dbReference>
<comment type="similarity">
    <text evidence="1">Belongs to the glycosyl hydrolase 39 family.</text>
</comment>
<dbReference type="Proteomes" id="UP000189857">
    <property type="component" value="Unassembled WGS sequence"/>
</dbReference>
<feature type="domain" description="Glycosyl hydrolases family 39 N-terminal catalytic" evidence="5">
    <location>
        <begin position="9"/>
        <end position="462"/>
    </location>
</feature>
<dbReference type="RefSeq" id="WP_242870144.1">
    <property type="nucleotide sequence ID" value="NZ_FMTO01000002.1"/>
</dbReference>
<sequence length="498" mass="57912">MSNKIIVNDNESIRFNNKVDFCVGTGRLGLALTSEYLDELEFVQREIGFKYIRGHGLFTDDVAIYHEYEEDGVTKVEYNYTYVDRIFDKYIELGIRPFLELGFMPKAMASGTQTIFYWEGNTTPPKDYKLWTDMVVNLLKHLRARYGEEVLTWPIEVWNEPNLPGFWYKADMPEYFKLFKETFLAIKAYDERFQVGGPAICGVNDEEWIRSFLVFCKENNIKPDSVTRHHYTVEFPEYDGQYAYSKLEDAQMRFDNLQSSRDIIDSFEEFKNLPMHITEFNTSYTARGVIHDTNLNAAYIAQQLSRLGDMNESYSYWTFGDVFEEVGVPFTPFHGGFGLVAANCIPKPTFWTFAFYKKLKEVGDKCIYRDDDSIIIKGDKKYAGIVWNIDKDEFLKEFELGSDDKEYVLITKTVDEETCNPLKVWHDLGEPANPDKEEVKIIKDSAFPSIKTDVIKAADGKVDLSLKAGKNAVIYFELKEREFTPDRGYNYEKVLTFH</sequence>
<evidence type="ECO:0000256" key="2">
    <source>
        <dbReference type="ARBA" id="ARBA00022801"/>
    </source>
</evidence>
<dbReference type="Gene3D" id="2.60.40.1500">
    <property type="entry name" value="Glycosyl hydrolase domain, family 39"/>
    <property type="match status" value="1"/>
</dbReference>
<dbReference type="GO" id="GO:0004553">
    <property type="term" value="F:hydrolase activity, hydrolyzing O-glycosyl compounds"/>
    <property type="evidence" value="ECO:0007669"/>
    <property type="project" value="InterPro"/>
</dbReference>
<evidence type="ECO:0000313" key="6">
    <source>
        <dbReference type="EMBL" id="SJZ38808.1"/>
    </source>
</evidence>
<keyword evidence="7" id="KW-1185">Reference proteome</keyword>
<organism evidence="6 7">
    <name type="scientific">Eubacterium ruminantium</name>
    <dbReference type="NCBI Taxonomy" id="42322"/>
    <lineage>
        <taxon>Bacteria</taxon>
        <taxon>Bacillati</taxon>
        <taxon>Bacillota</taxon>
        <taxon>Clostridia</taxon>
        <taxon>Eubacteriales</taxon>
        <taxon>Eubacteriaceae</taxon>
        <taxon>Eubacterium</taxon>
    </lineage>
</organism>
<protein>
    <submittedName>
        <fullName evidence="6">Xylan 1,4-beta-xylosidase</fullName>
    </submittedName>
</protein>
<evidence type="ECO:0000256" key="1">
    <source>
        <dbReference type="ARBA" id="ARBA00008875"/>
    </source>
</evidence>
<accession>A0A1T4K8N8</accession>
<name>A0A1T4K8N8_9FIRM</name>
<dbReference type="Pfam" id="PF01229">
    <property type="entry name" value="Glyco_hydro_39"/>
    <property type="match status" value="1"/>
</dbReference>
<dbReference type="InterPro" id="IPR049166">
    <property type="entry name" value="GH39_cat"/>
</dbReference>
<evidence type="ECO:0000313" key="7">
    <source>
        <dbReference type="Proteomes" id="UP000189857"/>
    </source>
</evidence>
<dbReference type="Gene3D" id="3.20.20.80">
    <property type="entry name" value="Glycosidases"/>
    <property type="match status" value="1"/>
</dbReference>
<keyword evidence="2" id="KW-0378">Hydrolase</keyword>
<dbReference type="PANTHER" id="PTHR12631">
    <property type="entry name" value="ALPHA-L-IDURONIDASE"/>
    <property type="match status" value="1"/>
</dbReference>
<dbReference type="AlphaFoldDB" id="A0A1T4K8N8"/>
<gene>
    <name evidence="6" type="ORF">SAMN02745110_00259</name>
</gene>
<dbReference type="EMBL" id="FUXA01000003">
    <property type="protein sequence ID" value="SJZ38808.1"/>
    <property type="molecule type" value="Genomic_DNA"/>
</dbReference>
<feature type="active site" description="Proton donor" evidence="4">
    <location>
        <position position="160"/>
    </location>
</feature>
<dbReference type="InterPro" id="IPR051923">
    <property type="entry name" value="Glycosyl_Hydrolase_39"/>
</dbReference>
<dbReference type="PRINTS" id="PR00745">
    <property type="entry name" value="GLHYDRLASE39"/>
</dbReference>